<dbReference type="AlphaFoldDB" id="A0A222GD50"/>
<keyword evidence="4" id="KW-0819">tRNA processing</keyword>
<dbReference type="Pfam" id="PF03942">
    <property type="entry name" value="DTW"/>
    <property type="match status" value="1"/>
</dbReference>
<sequence length="209" mass="23723">MSRVLCQKCQRPEKACICAFLANINNHISVVILQHPSEVTQSKGTVSLLQHSLANCEVIVGETFTDSTVLTQQFKKYAEKIVLLYPSEQAIMLDFSAPNSTKNVNLSELSDNKLSDIECIIILDGTWKKAYRMFMLNPCLHDIKHIVLPQGITSLYQIRKTKKDNALSSLEACCHALACLENEPEKYQKLLNNFVKFNQFHQSFSQRNV</sequence>
<dbReference type="EMBL" id="CP020465">
    <property type="protein sequence ID" value="ASP49797.1"/>
    <property type="molecule type" value="Genomic_DNA"/>
</dbReference>
<dbReference type="PANTHER" id="PTHR21392:SF0">
    <property type="entry name" value="TRNA-URIDINE AMINOCARBOXYPROPYLTRANSFERASE 2"/>
    <property type="match status" value="1"/>
</dbReference>
<dbReference type="EC" id="2.5.1.25" evidence="1"/>
<dbReference type="InterPro" id="IPR005636">
    <property type="entry name" value="DTW"/>
</dbReference>
<protein>
    <recommendedName>
        <fullName evidence="1">tRNA-uridine aminocarboxypropyltransferase</fullName>
        <ecNumber evidence="1">2.5.1.25</ecNumber>
    </recommendedName>
</protein>
<keyword evidence="2" id="KW-0808">Transferase</keyword>
<reference evidence="7 8" key="1">
    <citation type="submission" date="2017-08" db="EMBL/GenBank/DDBJ databases">
        <title>Complete genome of Colwellia sp. NB097-1, a psychrophile bacterium ioslated from Bering Sea.</title>
        <authorList>
            <person name="Chen X."/>
        </authorList>
    </citation>
    <scope>NUCLEOTIDE SEQUENCE [LARGE SCALE GENOMIC DNA]</scope>
    <source>
        <strain evidence="7 8">NB097-1</strain>
    </source>
</reference>
<dbReference type="RefSeq" id="WP_081154190.1">
    <property type="nucleotide sequence ID" value="NZ_CP020465.1"/>
</dbReference>
<dbReference type="PANTHER" id="PTHR21392">
    <property type="entry name" value="TRNA-URIDINE AMINOCARBOXYPROPYLTRANSFERASE 2"/>
    <property type="match status" value="1"/>
</dbReference>
<dbReference type="GO" id="GO:0016432">
    <property type="term" value="F:tRNA-uridine aminocarboxypropyltransferase activity"/>
    <property type="evidence" value="ECO:0007669"/>
    <property type="project" value="UniProtKB-EC"/>
</dbReference>
<comment type="similarity">
    <text evidence="5">Belongs to the TDD superfamily. DTWD2 family.</text>
</comment>
<proteinExistence type="inferred from homology"/>
<dbReference type="GO" id="GO:0008033">
    <property type="term" value="P:tRNA processing"/>
    <property type="evidence" value="ECO:0007669"/>
    <property type="project" value="UniProtKB-KW"/>
</dbReference>
<evidence type="ECO:0000256" key="1">
    <source>
        <dbReference type="ARBA" id="ARBA00012386"/>
    </source>
</evidence>
<dbReference type="OrthoDB" id="268835at2"/>
<feature type="domain" description="DTW" evidence="6">
    <location>
        <begin position="2"/>
        <end position="206"/>
    </location>
</feature>
<evidence type="ECO:0000259" key="6">
    <source>
        <dbReference type="SMART" id="SM01144"/>
    </source>
</evidence>
<dbReference type="SMART" id="SM01144">
    <property type="entry name" value="DTW"/>
    <property type="match status" value="1"/>
</dbReference>
<dbReference type="KEGG" id="cber:B5D82_19715"/>
<name>A0A222GD50_9GAMM</name>
<accession>A0A222GD50</accession>
<evidence type="ECO:0000256" key="3">
    <source>
        <dbReference type="ARBA" id="ARBA00022691"/>
    </source>
</evidence>
<dbReference type="InterPro" id="IPR039262">
    <property type="entry name" value="DTWD2/TAPT"/>
</dbReference>
<dbReference type="Proteomes" id="UP000202259">
    <property type="component" value="Chromosome"/>
</dbReference>
<evidence type="ECO:0000256" key="4">
    <source>
        <dbReference type="ARBA" id="ARBA00022694"/>
    </source>
</evidence>
<evidence type="ECO:0000256" key="5">
    <source>
        <dbReference type="ARBA" id="ARBA00034489"/>
    </source>
</evidence>
<keyword evidence="8" id="KW-1185">Reference proteome</keyword>
<keyword evidence="3" id="KW-0949">S-adenosyl-L-methionine</keyword>
<evidence type="ECO:0000313" key="7">
    <source>
        <dbReference type="EMBL" id="ASP49797.1"/>
    </source>
</evidence>
<evidence type="ECO:0000313" key="8">
    <source>
        <dbReference type="Proteomes" id="UP000202259"/>
    </source>
</evidence>
<organism evidence="7 8">
    <name type="scientific">Cognaticolwellia beringensis</name>
    <dbReference type="NCBI Taxonomy" id="1967665"/>
    <lineage>
        <taxon>Bacteria</taxon>
        <taxon>Pseudomonadati</taxon>
        <taxon>Pseudomonadota</taxon>
        <taxon>Gammaproteobacteria</taxon>
        <taxon>Alteromonadales</taxon>
        <taxon>Colwelliaceae</taxon>
        <taxon>Cognaticolwellia</taxon>
    </lineage>
</organism>
<gene>
    <name evidence="7" type="ORF">B5D82_19715</name>
</gene>
<evidence type="ECO:0000256" key="2">
    <source>
        <dbReference type="ARBA" id="ARBA00022679"/>
    </source>
</evidence>